<dbReference type="STRING" id="263852.SAMN02745116_00061"/>
<feature type="transmembrane region" description="Helical" evidence="6">
    <location>
        <begin position="134"/>
        <end position="154"/>
    </location>
</feature>
<comment type="subcellular location">
    <subcellularLocation>
        <location evidence="1 6">Cell membrane</location>
        <topology evidence="1 6">Multi-pass membrane protein</topology>
    </subcellularLocation>
</comment>
<keyword evidence="3 6" id="KW-0812">Transmembrane</keyword>
<accession>A0A1T4K396</accession>
<feature type="transmembrane region" description="Helical" evidence="6">
    <location>
        <begin position="75"/>
        <end position="102"/>
    </location>
</feature>
<keyword evidence="4 6" id="KW-1133">Transmembrane helix</keyword>
<feature type="transmembrane region" description="Helical" evidence="6">
    <location>
        <begin position="166"/>
        <end position="188"/>
    </location>
</feature>
<keyword evidence="5 6" id="KW-0472">Membrane</keyword>
<gene>
    <name evidence="8" type="ORF">SAMN02745116_00061</name>
</gene>
<dbReference type="Proteomes" id="UP000190328">
    <property type="component" value="Unassembled WGS sequence"/>
</dbReference>
<dbReference type="EMBL" id="FUXI01000001">
    <property type="protein sequence ID" value="SJZ36878.1"/>
    <property type="molecule type" value="Genomic_DNA"/>
</dbReference>
<evidence type="ECO:0000256" key="5">
    <source>
        <dbReference type="ARBA" id="ARBA00023136"/>
    </source>
</evidence>
<feature type="transmembrane region" description="Helical" evidence="6">
    <location>
        <begin position="12"/>
        <end position="29"/>
    </location>
</feature>
<dbReference type="InterPro" id="IPR032816">
    <property type="entry name" value="VTT_dom"/>
</dbReference>
<protein>
    <recommendedName>
        <fullName evidence="6">TVP38/TMEM64 family membrane protein</fullName>
    </recommendedName>
</protein>
<dbReference type="PANTHER" id="PTHR12677">
    <property type="entry name" value="GOLGI APPARATUS MEMBRANE PROTEIN TVP38-RELATED"/>
    <property type="match status" value="1"/>
</dbReference>
<evidence type="ECO:0000313" key="8">
    <source>
        <dbReference type="EMBL" id="SJZ36878.1"/>
    </source>
</evidence>
<evidence type="ECO:0000313" key="9">
    <source>
        <dbReference type="Proteomes" id="UP000190328"/>
    </source>
</evidence>
<evidence type="ECO:0000256" key="4">
    <source>
        <dbReference type="ARBA" id="ARBA00022989"/>
    </source>
</evidence>
<dbReference type="GO" id="GO:0005886">
    <property type="term" value="C:plasma membrane"/>
    <property type="evidence" value="ECO:0007669"/>
    <property type="project" value="UniProtKB-SubCell"/>
</dbReference>
<evidence type="ECO:0000256" key="1">
    <source>
        <dbReference type="ARBA" id="ARBA00004651"/>
    </source>
</evidence>
<sequence length="198" mass="21677">MNVQVGKKIMNIISVLGLFATAAITIYFIHLGVFRDQHALEGLVGNRIILGPIIFVLIQILQVVVPIIPGGISNAAGVLIFGPIAGFLYNYIGNVIGSLILFSLGRKYGKPFIQTLVSEKTYDKYVGKLDNKKWSVIFSLLIAAPIAPDDALVLMTSLTKMSFKKFSMIIILCKPLGIAAYSLLLVYGGQYLTQWLIK</sequence>
<dbReference type="OrthoDB" id="371137at2"/>
<evidence type="ECO:0000256" key="2">
    <source>
        <dbReference type="ARBA" id="ARBA00022475"/>
    </source>
</evidence>
<feature type="transmembrane region" description="Helical" evidence="6">
    <location>
        <begin position="49"/>
        <end position="68"/>
    </location>
</feature>
<name>A0A1T4K396_9ENTE</name>
<dbReference type="InterPro" id="IPR015414">
    <property type="entry name" value="TMEM64"/>
</dbReference>
<feature type="domain" description="VTT" evidence="7">
    <location>
        <begin position="68"/>
        <end position="184"/>
    </location>
</feature>
<dbReference type="PANTHER" id="PTHR12677:SF49">
    <property type="entry name" value="TVP38_TMEM64 FAMILY MEMBRANE PROTEIN"/>
    <property type="match status" value="1"/>
</dbReference>
<comment type="similarity">
    <text evidence="6">Belongs to the TVP38/TMEM64 family.</text>
</comment>
<keyword evidence="9" id="KW-1185">Reference proteome</keyword>
<organism evidence="8 9">
    <name type="scientific">Pilibacter termitis</name>
    <dbReference type="NCBI Taxonomy" id="263852"/>
    <lineage>
        <taxon>Bacteria</taxon>
        <taxon>Bacillati</taxon>
        <taxon>Bacillota</taxon>
        <taxon>Bacilli</taxon>
        <taxon>Lactobacillales</taxon>
        <taxon>Enterococcaceae</taxon>
        <taxon>Pilibacter</taxon>
    </lineage>
</organism>
<reference evidence="8 9" key="1">
    <citation type="submission" date="2017-02" db="EMBL/GenBank/DDBJ databases">
        <authorList>
            <person name="Peterson S.W."/>
        </authorList>
    </citation>
    <scope>NUCLEOTIDE SEQUENCE [LARGE SCALE GENOMIC DNA]</scope>
    <source>
        <strain evidence="8 9">ATCC BAA-1030</strain>
    </source>
</reference>
<dbReference type="RefSeq" id="WP_078806034.1">
    <property type="nucleotide sequence ID" value="NZ_FUXI01000001.1"/>
</dbReference>
<dbReference type="AlphaFoldDB" id="A0A1T4K396"/>
<evidence type="ECO:0000259" key="7">
    <source>
        <dbReference type="Pfam" id="PF09335"/>
    </source>
</evidence>
<proteinExistence type="inferred from homology"/>
<keyword evidence="2 6" id="KW-1003">Cell membrane</keyword>
<evidence type="ECO:0000256" key="6">
    <source>
        <dbReference type="RuleBase" id="RU366058"/>
    </source>
</evidence>
<dbReference type="Pfam" id="PF09335">
    <property type="entry name" value="VTT_dom"/>
    <property type="match status" value="1"/>
</dbReference>
<evidence type="ECO:0000256" key="3">
    <source>
        <dbReference type="ARBA" id="ARBA00022692"/>
    </source>
</evidence>